<dbReference type="PRINTS" id="PR01021">
    <property type="entry name" value="OMPADOMAIN"/>
</dbReference>
<dbReference type="EMBL" id="CP002305">
    <property type="protein sequence ID" value="ADQ16215.1"/>
    <property type="molecule type" value="Genomic_DNA"/>
</dbReference>
<feature type="domain" description="OmpA-like" evidence="6">
    <location>
        <begin position="590"/>
        <end position="705"/>
    </location>
</feature>
<feature type="signal peptide" evidence="5">
    <location>
        <begin position="1"/>
        <end position="20"/>
    </location>
</feature>
<dbReference type="PROSITE" id="PS51123">
    <property type="entry name" value="OMPA_2"/>
    <property type="match status" value="1"/>
</dbReference>
<evidence type="ECO:0000256" key="2">
    <source>
        <dbReference type="ARBA" id="ARBA00023136"/>
    </source>
</evidence>
<accession>E4RWP6</accession>
<sequence>MVKGLIKTFVLLFLTWASFAQEVQWASKVLEKSSETVDEKFSPKHRAIQVLGPPSVLPQTISSACSWRPTGTSFGEDYIKVAFDKPQKVKQIIVGETVGPGAVGRIFGYTTKNKEVLLYESQGDNFRKQPGIWNQFIPETEEEIAALKLVIVHSLNKGIKEYDCIGISSSSEPYVATVNVAQNLPKDLKKENLGPSVNTKYSEVAPLVSPDGKYLYFSRWDHPKNFKPAGSNESTLDVWVSTLAANGTWEPAKNMSTSIHHSAKNGAATIAMDGKSIYALNVEVGRGKFDAGLTKVSLKNNKWVNKRPIKIANFEALSYYNSQDRQLKKETEFSMSSDEKFLVMGLVRKDSYGDKDLYVSFKTGEDSYSKPVNLGPVINTAGNEGSPFLAADNKTLYFNSNGHPGYGDMDIFMSTRLDDTWTNWTEPVNLGPQINSPEFDGYISIPASGEYAYFSSAKNSMGLDDLFKVKLFPSIQPESVVLMEFSFVDEISGQSIEPKVSISPQVEWVWDEETKIFKTIFQPGQTYELKAESSGYPSFSQSLDFREVKEYLEKKEVYKWRKIGQESIAQTAPKTVNAEPESVKDMVIEAGKKIVLREVYFDQSKAELRQESFVELDRIKKIMMEHPDMVILLEGHTDNQGDANLNFKLAEQRILNVKNYLIEDGQIKEERIQLKSWGQYRPLVKNTTEEERRKNRRVEFTILKM</sequence>
<evidence type="ECO:0000256" key="4">
    <source>
        <dbReference type="PROSITE-ProRule" id="PRU00473"/>
    </source>
</evidence>
<dbReference type="KEGG" id="lby:Lbys_0440"/>
<dbReference type="RefSeq" id="WP_013407269.1">
    <property type="nucleotide sequence ID" value="NC_014655.1"/>
</dbReference>
<dbReference type="STRING" id="649349.Lbys_0440"/>
<keyword evidence="2 4" id="KW-0472">Membrane</keyword>
<dbReference type="InterPro" id="IPR036737">
    <property type="entry name" value="OmpA-like_sf"/>
</dbReference>
<evidence type="ECO:0000313" key="7">
    <source>
        <dbReference type="EMBL" id="ADQ16215.1"/>
    </source>
</evidence>
<protein>
    <submittedName>
        <fullName evidence="7">OmpA/MotB domain protein</fullName>
    </submittedName>
</protein>
<dbReference type="GO" id="GO:0009279">
    <property type="term" value="C:cell outer membrane"/>
    <property type="evidence" value="ECO:0007669"/>
    <property type="project" value="UniProtKB-SubCell"/>
</dbReference>
<comment type="subcellular location">
    <subcellularLocation>
        <location evidence="1">Cell outer membrane</location>
    </subcellularLocation>
</comment>
<reference key="1">
    <citation type="submission" date="2010-11" db="EMBL/GenBank/DDBJ databases">
        <title>The complete genome of Leadbetterella byssophila DSM 17132.</title>
        <authorList>
            <consortium name="US DOE Joint Genome Institute (JGI-PGF)"/>
            <person name="Lucas S."/>
            <person name="Copeland A."/>
            <person name="Lapidus A."/>
            <person name="Glavina del Rio T."/>
            <person name="Dalin E."/>
            <person name="Tice H."/>
            <person name="Bruce D."/>
            <person name="Goodwin L."/>
            <person name="Pitluck S."/>
            <person name="Kyrpides N."/>
            <person name="Mavromatis K."/>
            <person name="Ivanova N."/>
            <person name="Teshima H."/>
            <person name="Brettin T."/>
            <person name="Detter J.C."/>
            <person name="Han C."/>
            <person name="Tapia R."/>
            <person name="Land M."/>
            <person name="Hauser L."/>
            <person name="Markowitz V."/>
            <person name="Cheng J.-F."/>
            <person name="Hugenholtz P."/>
            <person name="Woyke T."/>
            <person name="Wu D."/>
            <person name="Tindall B."/>
            <person name="Pomrenke H.G."/>
            <person name="Brambilla E."/>
            <person name="Klenk H.-P."/>
            <person name="Eisen J.A."/>
        </authorList>
    </citation>
    <scope>NUCLEOTIDE SEQUENCE [LARGE SCALE GENOMIC DNA]</scope>
    <source>
        <strain>DSM 17132</strain>
    </source>
</reference>
<evidence type="ECO:0000256" key="3">
    <source>
        <dbReference type="ARBA" id="ARBA00023237"/>
    </source>
</evidence>
<feature type="chain" id="PRO_5003185904" evidence="5">
    <location>
        <begin position="21"/>
        <end position="705"/>
    </location>
</feature>
<gene>
    <name evidence="7" type="ordered locus">Lbys_0440</name>
</gene>
<dbReference type="SUPFAM" id="SSF103088">
    <property type="entry name" value="OmpA-like"/>
    <property type="match status" value="1"/>
</dbReference>
<dbReference type="CDD" id="cd07185">
    <property type="entry name" value="OmpA_C-like"/>
    <property type="match status" value="1"/>
</dbReference>
<keyword evidence="8" id="KW-1185">Reference proteome</keyword>
<evidence type="ECO:0000259" key="6">
    <source>
        <dbReference type="PROSITE" id="PS51123"/>
    </source>
</evidence>
<dbReference type="HOGENOM" id="CLU_014978_2_0_10"/>
<evidence type="ECO:0000256" key="1">
    <source>
        <dbReference type="ARBA" id="ARBA00004442"/>
    </source>
</evidence>
<dbReference type="InterPro" id="IPR006664">
    <property type="entry name" value="OMP_bac"/>
</dbReference>
<dbReference type="eggNOG" id="COG2885">
    <property type="taxonomic scope" value="Bacteria"/>
</dbReference>
<dbReference type="PANTHER" id="PTHR30329:SF21">
    <property type="entry name" value="LIPOPROTEIN YIAD-RELATED"/>
    <property type="match status" value="1"/>
</dbReference>
<dbReference type="InterPro" id="IPR006665">
    <property type="entry name" value="OmpA-like"/>
</dbReference>
<dbReference type="Proteomes" id="UP000007435">
    <property type="component" value="Chromosome"/>
</dbReference>
<keyword evidence="3" id="KW-0998">Cell outer membrane</keyword>
<dbReference type="Pfam" id="PF07676">
    <property type="entry name" value="PD40"/>
    <property type="match status" value="2"/>
</dbReference>
<dbReference type="SUPFAM" id="SSF82171">
    <property type="entry name" value="DPP6 N-terminal domain-like"/>
    <property type="match status" value="1"/>
</dbReference>
<dbReference type="OrthoDB" id="1490539at2"/>
<organism evidence="7 8">
    <name type="scientific">Leadbetterella byssophila (strain DSM 17132 / JCM 16389 / KACC 11308 / NBRC 106382 / 4M15)</name>
    <dbReference type="NCBI Taxonomy" id="649349"/>
    <lineage>
        <taxon>Bacteria</taxon>
        <taxon>Pseudomonadati</taxon>
        <taxon>Bacteroidota</taxon>
        <taxon>Cytophagia</taxon>
        <taxon>Cytophagales</taxon>
        <taxon>Leadbetterellaceae</taxon>
        <taxon>Leadbetterella</taxon>
    </lineage>
</organism>
<proteinExistence type="predicted"/>
<reference evidence="7 8" key="2">
    <citation type="journal article" date="2011" name="Stand. Genomic Sci.">
        <title>Complete genome sequence of Leadbetterella byssophila type strain (4M15).</title>
        <authorList>
            <person name="Abt B."/>
            <person name="Teshima H."/>
            <person name="Lucas S."/>
            <person name="Lapidus A."/>
            <person name="Del Rio T.G."/>
            <person name="Nolan M."/>
            <person name="Tice H."/>
            <person name="Cheng J.F."/>
            <person name="Pitluck S."/>
            <person name="Liolios K."/>
            <person name="Pagani I."/>
            <person name="Ivanova N."/>
            <person name="Mavromatis K."/>
            <person name="Pati A."/>
            <person name="Tapia R."/>
            <person name="Han C."/>
            <person name="Goodwin L."/>
            <person name="Chen A."/>
            <person name="Palaniappan K."/>
            <person name="Land M."/>
            <person name="Hauser L."/>
            <person name="Chang Y.J."/>
            <person name="Jeffries C.D."/>
            <person name="Rohde M."/>
            <person name="Goker M."/>
            <person name="Tindall B.J."/>
            <person name="Detter J.C."/>
            <person name="Woyke T."/>
            <person name="Bristow J."/>
            <person name="Eisen J.A."/>
            <person name="Markowitz V."/>
            <person name="Hugenholtz P."/>
            <person name="Klenk H.P."/>
            <person name="Kyrpides N.C."/>
        </authorList>
    </citation>
    <scope>NUCLEOTIDE SEQUENCE [LARGE SCALE GENOMIC DNA]</scope>
    <source>
        <strain evidence="8">DSM 17132 / JCM 16389 / KACC 11308 / NBRC 106382 / 4M15</strain>
    </source>
</reference>
<keyword evidence="5" id="KW-0732">Signal</keyword>
<dbReference type="Gene3D" id="3.30.1330.60">
    <property type="entry name" value="OmpA-like domain"/>
    <property type="match status" value="1"/>
</dbReference>
<dbReference type="PANTHER" id="PTHR30329">
    <property type="entry name" value="STATOR ELEMENT OF FLAGELLAR MOTOR COMPLEX"/>
    <property type="match status" value="1"/>
</dbReference>
<dbReference type="AlphaFoldDB" id="E4RWP6"/>
<name>E4RWP6_LEAB4</name>
<evidence type="ECO:0000256" key="5">
    <source>
        <dbReference type="SAM" id="SignalP"/>
    </source>
</evidence>
<evidence type="ECO:0000313" key="8">
    <source>
        <dbReference type="Proteomes" id="UP000007435"/>
    </source>
</evidence>
<dbReference type="Pfam" id="PF00691">
    <property type="entry name" value="OmpA"/>
    <property type="match status" value="1"/>
</dbReference>
<dbReference type="InterPro" id="IPR050330">
    <property type="entry name" value="Bact_OuterMem_StrucFunc"/>
</dbReference>
<dbReference type="InterPro" id="IPR011659">
    <property type="entry name" value="WD40"/>
</dbReference>